<reference evidence="6" key="1">
    <citation type="submission" date="2016-10" db="EMBL/GenBank/DDBJ databases">
        <authorList>
            <person name="Jeantristanb JTB J.-T."/>
            <person name="Ricardo R."/>
        </authorList>
    </citation>
    <scope>NUCLEOTIDE SEQUENCE [LARGE SCALE GENOMIC DNA]</scope>
</reference>
<dbReference type="GO" id="GO:0017102">
    <property type="term" value="C:methionyl glutamyl tRNA synthetase complex"/>
    <property type="evidence" value="ECO:0007669"/>
    <property type="project" value="TreeGrafter"/>
</dbReference>
<evidence type="ECO:0000313" key="5">
    <source>
        <dbReference type="EMBL" id="SDA03704.1"/>
    </source>
</evidence>
<dbReference type="Pfam" id="PF01588">
    <property type="entry name" value="tRNA_bind"/>
    <property type="match status" value="1"/>
</dbReference>
<dbReference type="STRING" id="289078.A0A2X0LA26"/>
<dbReference type="PROSITE" id="PS50886">
    <property type="entry name" value="TRBD"/>
    <property type="match status" value="1"/>
</dbReference>
<dbReference type="Gene3D" id="2.40.50.140">
    <property type="entry name" value="Nucleic acid-binding proteins"/>
    <property type="match status" value="1"/>
</dbReference>
<evidence type="ECO:0000313" key="6">
    <source>
        <dbReference type="Proteomes" id="UP000249723"/>
    </source>
</evidence>
<sequence length="494" mass="53274">MASLTLTHSTCAGRAAALLAAVYGQYVPDLTITHRHHDKLEFKSASSQTYTQLVEIAKALLEAAGKTNEALGGASDQVQQSVLHYLDLVDENKFDGEKGAEAADAELTTRTFLVGESVSAADLGLFAAVHPTVASATHNQHLSHPSLSRHFNHIQNLRLVAPHLSTVFTSSSPEPVKIDVENVPVVEIKQQAKVKKTPAAAAAAAAAAAEAPQEAGKQEKADKAQVVEEVKKKVETVAPIAVAEGTTSSAAKPKKEKVEKVKKPTPAVPVTEAPAPWMIDLRVGKIVEVAVHPDADSLYVEKIDVGEEEPRTVVSGLVKYMTLEQSECTEEWRVVDDVADFRMDCGITVRGATLITVCNLKPANMRGVKSFAMVLCVRTSPHILDRQKLESKLDPITFLSQATATEGKEAGIEFLSPPEGSVPGDRVYFEGFEDQQALEILNPKKKIFETVQPGFTTLENREGAWVDKESGKAYKIVTKRGECRTRSLVGASLS</sequence>
<proteinExistence type="predicted"/>
<organism evidence="5 6">
    <name type="scientific">Microbotryum saponariae</name>
    <dbReference type="NCBI Taxonomy" id="289078"/>
    <lineage>
        <taxon>Eukaryota</taxon>
        <taxon>Fungi</taxon>
        <taxon>Dikarya</taxon>
        <taxon>Basidiomycota</taxon>
        <taxon>Pucciniomycotina</taxon>
        <taxon>Microbotryomycetes</taxon>
        <taxon>Microbotryales</taxon>
        <taxon>Microbotryaceae</taxon>
        <taxon>Microbotryum</taxon>
    </lineage>
</organism>
<dbReference type="PANTHER" id="PTHR11586">
    <property type="entry name" value="TRNA-AMINOACYLATION COFACTOR ARC1 FAMILY MEMBER"/>
    <property type="match status" value="1"/>
</dbReference>
<dbReference type="Gene3D" id="1.20.1050.130">
    <property type="match status" value="1"/>
</dbReference>
<dbReference type="OrthoDB" id="19141at2759"/>
<evidence type="ECO:0000256" key="2">
    <source>
        <dbReference type="ARBA" id="ARBA00022884"/>
    </source>
</evidence>
<dbReference type="Proteomes" id="UP000249723">
    <property type="component" value="Unassembled WGS sequence"/>
</dbReference>
<dbReference type="SUPFAM" id="SSF47616">
    <property type="entry name" value="GST C-terminal domain-like"/>
    <property type="match status" value="1"/>
</dbReference>
<dbReference type="SUPFAM" id="SSF50249">
    <property type="entry name" value="Nucleic acid-binding proteins"/>
    <property type="match status" value="1"/>
</dbReference>
<dbReference type="InterPro" id="IPR002547">
    <property type="entry name" value="tRNA-bd_dom"/>
</dbReference>
<evidence type="ECO:0000259" key="4">
    <source>
        <dbReference type="PROSITE" id="PS50886"/>
    </source>
</evidence>
<dbReference type="GO" id="GO:0000049">
    <property type="term" value="F:tRNA binding"/>
    <property type="evidence" value="ECO:0007669"/>
    <property type="project" value="UniProtKB-UniRule"/>
</dbReference>
<gene>
    <name evidence="5" type="ORF">BZ3500_MVSOF-1268-A1-R1_CHR11-1G03144</name>
</gene>
<dbReference type="CDD" id="cd10289">
    <property type="entry name" value="GST_C_AaRS_like"/>
    <property type="match status" value="1"/>
</dbReference>
<dbReference type="InterPro" id="IPR012340">
    <property type="entry name" value="NA-bd_OB-fold"/>
</dbReference>
<dbReference type="AlphaFoldDB" id="A0A2X0LA26"/>
<accession>A0A2X0LA26</accession>
<keyword evidence="6" id="KW-1185">Reference proteome</keyword>
<dbReference type="InterPro" id="IPR051270">
    <property type="entry name" value="Tyrosine-tRNA_ligase_regulator"/>
</dbReference>
<name>A0A2X0LA26_9BASI</name>
<dbReference type="EMBL" id="FMWP01000138">
    <property type="protein sequence ID" value="SDA03704.1"/>
    <property type="molecule type" value="Genomic_DNA"/>
</dbReference>
<protein>
    <submittedName>
        <fullName evidence="5">BZ3500_MvSof-1268-A1-R1_Chr11-1g03144 protein</fullName>
    </submittedName>
</protein>
<dbReference type="InterPro" id="IPR036282">
    <property type="entry name" value="Glutathione-S-Trfase_C_sf"/>
</dbReference>
<feature type="domain" description="TRNA-binding" evidence="4">
    <location>
        <begin position="275"/>
        <end position="411"/>
    </location>
</feature>
<evidence type="ECO:0000256" key="3">
    <source>
        <dbReference type="PROSITE-ProRule" id="PRU00209"/>
    </source>
</evidence>
<keyword evidence="1 3" id="KW-0820">tRNA-binding</keyword>
<evidence type="ECO:0000256" key="1">
    <source>
        <dbReference type="ARBA" id="ARBA00022555"/>
    </source>
</evidence>
<dbReference type="PANTHER" id="PTHR11586:SF33">
    <property type="entry name" value="AMINOACYL TRNA SYNTHASE COMPLEX-INTERACTING MULTIFUNCTIONAL PROTEIN 1"/>
    <property type="match status" value="1"/>
</dbReference>
<keyword evidence="2 3" id="KW-0694">RNA-binding</keyword>